<dbReference type="PANTHER" id="PTHR45632:SF17">
    <property type="entry name" value="KELCH-LIKE PROTEIN 31"/>
    <property type="match status" value="1"/>
</dbReference>
<proteinExistence type="predicted"/>
<dbReference type="EMBL" id="CAIIXF020000005">
    <property type="protein sequence ID" value="CAH1782998.1"/>
    <property type="molecule type" value="Genomic_DNA"/>
</dbReference>
<dbReference type="Pfam" id="PF24681">
    <property type="entry name" value="Kelch_KLHDC2_KLHL20_DRC7"/>
    <property type="match status" value="1"/>
</dbReference>
<dbReference type="FunFam" id="1.25.40.420:FF:000001">
    <property type="entry name" value="Kelch-like family member 12"/>
    <property type="match status" value="1"/>
</dbReference>
<comment type="caution">
    <text evidence="5">The sequence shown here is derived from an EMBL/GenBank/DDBJ whole genome shotgun (WGS) entry which is preliminary data.</text>
</comment>
<dbReference type="Pfam" id="PF07707">
    <property type="entry name" value="BACK"/>
    <property type="match status" value="1"/>
</dbReference>
<evidence type="ECO:0000256" key="1">
    <source>
        <dbReference type="ARBA" id="ARBA00022441"/>
    </source>
</evidence>
<evidence type="ECO:0000313" key="6">
    <source>
        <dbReference type="Proteomes" id="UP000749559"/>
    </source>
</evidence>
<dbReference type="InterPro" id="IPR011333">
    <property type="entry name" value="SKP1/BTB/POZ_sf"/>
</dbReference>
<dbReference type="InterPro" id="IPR000210">
    <property type="entry name" value="BTB/POZ_dom"/>
</dbReference>
<dbReference type="SMART" id="SM00612">
    <property type="entry name" value="Kelch"/>
    <property type="match status" value="6"/>
</dbReference>
<name>A0A8S4NRL7_OWEFU</name>
<dbReference type="InterPro" id="IPR011705">
    <property type="entry name" value="BACK"/>
</dbReference>
<keyword evidence="1" id="KW-0880">Kelch repeat</keyword>
<dbReference type="SUPFAM" id="SSF54695">
    <property type="entry name" value="POZ domain"/>
    <property type="match status" value="1"/>
</dbReference>
<protein>
    <recommendedName>
        <fullName evidence="4">BTB domain-containing protein</fullName>
    </recommendedName>
</protein>
<dbReference type="Gene3D" id="1.25.40.420">
    <property type="match status" value="1"/>
</dbReference>
<feature type="compositionally biased region" description="Polar residues" evidence="3">
    <location>
        <begin position="676"/>
        <end position="692"/>
    </location>
</feature>
<sequence>MPDVIFQELMAPKLNLAHGLDKPMSKDKTRTKLIGDTHLPFDVEVLDEMRKSGQLCDIVLLPNDAKTEFHVHGALLAGCSGYFRNLFTKRWMFGDKQRINVPEATTEMLALIINYAYSNRPCVTSKNVEKLLPIARDINYPGLLEECCIFLEGMLAPTNCVGIEKFAAYYECPNLKEKARQFLLVNFHEVARDSNELLTLSYSEIESLISSSHLNAYCEEEVFEVVTRWVEYDYFKRQSRLHDLLKHVRLGLIQTDYFFEKIFRRTIILENLHMLPCIHEAWDFICDLDRNGNQNVDLEQPLVKPRIPNDVLFCIGGWSGGGPITAFETYDTRADRWFRKNKYEDTSARAYHAVVTINNKIYVIGGFDGTSYFSSVRCFDPVEKCWSDTAPMHQARCYVAAAILNKMIYCCGGYNGRARMATVEHWNPATNQWTLVGNMNQKRSDASADSFNDVLYVAGGFDGDNCLNSLEMYEPAFNQWTTLTPMQKRRSGLSVVTFDGEIYALGGFDGVRRMSCGERFNPSSQTWTDIPPMYTARSNFAAVILDGMIFVIGGFNGSYTIPHVECFDSTSEQWYDATDMHVNRSAVSACVIRNPASIAEFTYYGNMKQSARSGNSLNLSKSNSSNAECPLIENPGAILADVFSTHNYAEHDDAANGDNAGDDGATGDDRAEVDATSEQMEQDISNDGNQGDDTVPHDENNNPVIEPSNVREVVEMDDNV</sequence>
<dbReference type="PRINTS" id="PR00501">
    <property type="entry name" value="KELCHREPEAT"/>
</dbReference>
<dbReference type="InterPro" id="IPR015915">
    <property type="entry name" value="Kelch-typ_b-propeller"/>
</dbReference>
<dbReference type="Pfam" id="PF01344">
    <property type="entry name" value="Kelch_1"/>
    <property type="match status" value="1"/>
</dbReference>
<evidence type="ECO:0000256" key="3">
    <source>
        <dbReference type="SAM" id="MobiDB-lite"/>
    </source>
</evidence>
<dbReference type="Proteomes" id="UP000749559">
    <property type="component" value="Unassembled WGS sequence"/>
</dbReference>
<evidence type="ECO:0000256" key="2">
    <source>
        <dbReference type="ARBA" id="ARBA00022737"/>
    </source>
</evidence>
<keyword evidence="2" id="KW-0677">Repeat</keyword>
<organism evidence="5 6">
    <name type="scientific">Owenia fusiformis</name>
    <name type="common">Polychaete worm</name>
    <dbReference type="NCBI Taxonomy" id="6347"/>
    <lineage>
        <taxon>Eukaryota</taxon>
        <taxon>Metazoa</taxon>
        <taxon>Spiralia</taxon>
        <taxon>Lophotrochozoa</taxon>
        <taxon>Annelida</taxon>
        <taxon>Polychaeta</taxon>
        <taxon>Sedentaria</taxon>
        <taxon>Canalipalpata</taxon>
        <taxon>Sabellida</taxon>
        <taxon>Oweniida</taxon>
        <taxon>Oweniidae</taxon>
        <taxon>Owenia</taxon>
    </lineage>
</organism>
<accession>A0A8S4NRL7</accession>
<dbReference type="AlphaFoldDB" id="A0A8S4NRL7"/>
<dbReference type="SMART" id="SM00225">
    <property type="entry name" value="BTB"/>
    <property type="match status" value="1"/>
</dbReference>
<dbReference type="SUPFAM" id="SSF117281">
    <property type="entry name" value="Kelch motif"/>
    <property type="match status" value="1"/>
</dbReference>
<feature type="region of interest" description="Disordered" evidence="3">
    <location>
        <begin position="650"/>
        <end position="720"/>
    </location>
</feature>
<dbReference type="Gene3D" id="2.120.10.80">
    <property type="entry name" value="Kelch-type beta propeller"/>
    <property type="match status" value="1"/>
</dbReference>
<dbReference type="PROSITE" id="PS50097">
    <property type="entry name" value="BTB"/>
    <property type="match status" value="1"/>
</dbReference>
<evidence type="ECO:0000259" key="4">
    <source>
        <dbReference type="PROSITE" id="PS50097"/>
    </source>
</evidence>
<dbReference type="GO" id="GO:0005737">
    <property type="term" value="C:cytoplasm"/>
    <property type="evidence" value="ECO:0007669"/>
    <property type="project" value="UniProtKB-ARBA"/>
</dbReference>
<dbReference type="OrthoDB" id="191037at2759"/>
<feature type="domain" description="BTB" evidence="4">
    <location>
        <begin position="56"/>
        <end position="125"/>
    </location>
</feature>
<dbReference type="Gene3D" id="3.30.710.10">
    <property type="entry name" value="Potassium Channel Kv1.1, Chain A"/>
    <property type="match status" value="1"/>
</dbReference>
<dbReference type="PANTHER" id="PTHR45632">
    <property type="entry name" value="LD33804P"/>
    <property type="match status" value="1"/>
</dbReference>
<dbReference type="Pfam" id="PF00651">
    <property type="entry name" value="BTB"/>
    <property type="match status" value="1"/>
</dbReference>
<gene>
    <name evidence="5" type="ORF">OFUS_LOCUS9385</name>
</gene>
<reference evidence="5" key="1">
    <citation type="submission" date="2022-03" db="EMBL/GenBank/DDBJ databases">
        <authorList>
            <person name="Martin C."/>
        </authorList>
    </citation>
    <scope>NUCLEOTIDE SEQUENCE</scope>
</reference>
<dbReference type="SMART" id="SM00875">
    <property type="entry name" value="BACK"/>
    <property type="match status" value="1"/>
</dbReference>
<keyword evidence="6" id="KW-1185">Reference proteome</keyword>
<evidence type="ECO:0000313" key="5">
    <source>
        <dbReference type="EMBL" id="CAH1782998.1"/>
    </source>
</evidence>
<dbReference type="InterPro" id="IPR006652">
    <property type="entry name" value="Kelch_1"/>
</dbReference>